<evidence type="ECO:0000313" key="1">
    <source>
        <dbReference type="EMBL" id="KKN37449.1"/>
    </source>
</evidence>
<organism evidence="1">
    <name type="scientific">marine sediment metagenome</name>
    <dbReference type="NCBI Taxonomy" id="412755"/>
    <lineage>
        <taxon>unclassified sequences</taxon>
        <taxon>metagenomes</taxon>
        <taxon>ecological metagenomes</taxon>
    </lineage>
</organism>
<comment type="caution">
    <text evidence="1">The sequence shown here is derived from an EMBL/GenBank/DDBJ whole genome shotgun (WGS) entry which is preliminary data.</text>
</comment>
<proteinExistence type="predicted"/>
<name>A0A0F9Q4K9_9ZZZZ</name>
<accession>A0A0F9Q4K9</accession>
<dbReference type="InterPro" id="IPR032675">
    <property type="entry name" value="LRR_dom_sf"/>
</dbReference>
<reference evidence="1" key="1">
    <citation type="journal article" date="2015" name="Nature">
        <title>Complex archaea that bridge the gap between prokaryotes and eukaryotes.</title>
        <authorList>
            <person name="Spang A."/>
            <person name="Saw J.H."/>
            <person name="Jorgensen S.L."/>
            <person name="Zaremba-Niedzwiedzka K."/>
            <person name="Martijn J."/>
            <person name="Lind A.E."/>
            <person name="van Eijk R."/>
            <person name="Schleper C."/>
            <person name="Guy L."/>
            <person name="Ettema T.J."/>
        </authorList>
    </citation>
    <scope>NUCLEOTIDE SEQUENCE</scope>
</reference>
<protein>
    <submittedName>
        <fullName evidence="1">Uncharacterized protein</fullName>
    </submittedName>
</protein>
<dbReference type="InterPro" id="IPR025586">
    <property type="entry name" value="PcfJ"/>
</dbReference>
<dbReference type="Gene3D" id="3.80.10.10">
    <property type="entry name" value="Ribonuclease Inhibitor"/>
    <property type="match status" value="1"/>
</dbReference>
<dbReference type="Pfam" id="PF14284">
    <property type="entry name" value="PcfJ"/>
    <property type="match status" value="1"/>
</dbReference>
<sequence>MPYSLLQELTLLERNVANQGDIKKFIAMVQERTTRDDVKKWLKSNLRNWIINFYKAATPVEVTSHSPEWLVKAVSAGQDVVDVDLNDRFRQEVEHTVDYLNSLERGEITRIAVPDAIKQADEWTKRLIKQGEKVHEEEGSTKLVMELPNGFGVVRLITDDAFKREGAKMGHCVGSYCSGFEEGRYEIYSLRDNKNDPHGTIEISGKGKLLGRDIRQIKGRGNRALVRKYWELAWSFVDKFKLKIDYDYENIGLYKIKNKLYPYTKLPKDAKISGNLDLSRLSGFTLPEGLEVGGTLDLHGTDIKALPAGLKVSGSLYLSNTKIKTLPNNLKVGEDLYLMNTLVTKLPSGLEVSDDLVITNTPVTDIPEDAQIQGDVIGLGHQYKDPKINKPAEGWHEGHWVDLPHYHGDRE</sequence>
<dbReference type="EMBL" id="LAZR01001894">
    <property type="protein sequence ID" value="KKN37449.1"/>
    <property type="molecule type" value="Genomic_DNA"/>
</dbReference>
<dbReference type="AlphaFoldDB" id="A0A0F9Q4K9"/>
<gene>
    <name evidence="1" type="ORF">LCGC14_0763520</name>
</gene>